<proteinExistence type="predicted"/>
<dbReference type="Gene3D" id="3.40.50.1820">
    <property type="entry name" value="alpha/beta hydrolase"/>
    <property type="match status" value="1"/>
</dbReference>
<accession>A0ABV3XPF2</accession>
<evidence type="ECO:0000313" key="2">
    <source>
        <dbReference type="EMBL" id="MEX5727089.1"/>
    </source>
</evidence>
<dbReference type="SUPFAM" id="SSF53474">
    <property type="entry name" value="alpha/beta-Hydrolases"/>
    <property type="match status" value="1"/>
</dbReference>
<comment type="caution">
    <text evidence="2">The sequence shown here is derived from an EMBL/GenBank/DDBJ whole genome shotgun (WGS) entry which is preliminary data.</text>
</comment>
<evidence type="ECO:0000259" key="1">
    <source>
        <dbReference type="Pfam" id="PF12146"/>
    </source>
</evidence>
<dbReference type="Pfam" id="PF12146">
    <property type="entry name" value="Hydrolase_4"/>
    <property type="match status" value="1"/>
</dbReference>
<gene>
    <name evidence="2" type="ORF">Ga0609869_000442</name>
</gene>
<dbReference type="InterPro" id="IPR022742">
    <property type="entry name" value="Hydrolase_4"/>
</dbReference>
<organism evidence="2 3">
    <name type="scientific">Rhodovulum iodosum</name>
    <dbReference type="NCBI Taxonomy" id="68291"/>
    <lineage>
        <taxon>Bacteria</taxon>
        <taxon>Pseudomonadati</taxon>
        <taxon>Pseudomonadota</taxon>
        <taxon>Alphaproteobacteria</taxon>
        <taxon>Rhodobacterales</taxon>
        <taxon>Paracoccaceae</taxon>
        <taxon>Rhodovulum</taxon>
    </lineage>
</organism>
<protein>
    <submittedName>
        <fullName evidence="2">Lysophospholipase</fullName>
    </submittedName>
</protein>
<name>A0ABV3XPF2_9RHOB</name>
<sequence>MEQAPLFDHIADGPQGGQAYWVHAEDGVRLRLAVWRGGAAGTVLLFPGRTEYAEKYGRGAAALARRGFTTVTIDWRGQGLSDRLLSERDRGHVDRFTEYQRDVAAMLAATESLALAGPRFLIAHSMGGAIGLRSMIEGMGVKSAVFSAPMWGIRIPLLLRPAAWALSAASRPLGFDGRFTPGTGGESYVAATPFETNELTTDAEMYAYMRRQLSTEPDLALAGPSLAWLHEALCDSRELARQPAPDVPAVTFLGSAEKIVCPCAIVQRMEQWPKGRLELVEGARHEVMMEGKTVRRRFYDAAASLFRATGGVMPPPPRRFTHSAVEAT</sequence>
<dbReference type="RefSeq" id="WP_125408198.1">
    <property type="nucleotide sequence ID" value="NZ_JBEHHI010000001.1"/>
</dbReference>
<dbReference type="Proteomes" id="UP001560019">
    <property type="component" value="Unassembled WGS sequence"/>
</dbReference>
<feature type="domain" description="Serine aminopeptidase S33" evidence="1">
    <location>
        <begin position="40"/>
        <end position="290"/>
    </location>
</feature>
<reference evidence="2 3" key="1">
    <citation type="submission" date="2024-06" db="EMBL/GenBank/DDBJ databases">
        <title>Genome of Rhodovulum iodosum, a marine photoferrotroph.</title>
        <authorList>
            <person name="Bianchini G."/>
            <person name="Nikeleit V."/>
            <person name="Kappler A."/>
            <person name="Bryce C."/>
            <person name="Sanchez-Baracaldo P."/>
        </authorList>
    </citation>
    <scope>NUCLEOTIDE SEQUENCE [LARGE SCALE GENOMIC DNA]</scope>
    <source>
        <strain evidence="2 3">UT/N1</strain>
    </source>
</reference>
<dbReference type="InterPro" id="IPR029058">
    <property type="entry name" value="AB_hydrolase_fold"/>
</dbReference>
<dbReference type="PANTHER" id="PTHR11614">
    <property type="entry name" value="PHOSPHOLIPASE-RELATED"/>
    <property type="match status" value="1"/>
</dbReference>
<keyword evidence="3" id="KW-1185">Reference proteome</keyword>
<dbReference type="InterPro" id="IPR051044">
    <property type="entry name" value="MAG_DAG_Lipase"/>
</dbReference>
<dbReference type="EMBL" id="JBEHHI010000001">
    <property type="protein sequence ID" value="MEX5727089.1"/>
    <property type="molecule type" value="Genomic_DNA"/>
</dbReference>
<evidence type="ECO:0000313" key="3">
    <source>
        <dbReference type="Proteomes" id="UP001560019"/>
    </source>
</evidence>